<dbReference type="STRING" id="1834181.A5880_000096"/>
<keyword evidence="3" id="KW-1185">Reference proteome</keyword>
<dbReference type="RefSeq" id="WP_086329076.1">
    <property type="nucleotide sequence ID" value="NZ_NGLE02000001.1"/>
</dbReference>
<evidence type="ECO:0000313" key="1">
    <source>
        <dbReference type="EMBL" id="MEI5994605.1"/>
    </source>
</evidence>
<reference evidence="2" key="1">
    <citation type="submission" date="2017-05" db="EMBL/GenBank/DDBJ databases">
        <title>The Genome Sequence of Enterococcus sp. 4G2_DIV0659.</title>
        <authorList>
            <consortium name="The Broad Institute Genomics Platform"/>
            <consortium name="The Broad Institute Genomic Center for Infectious Diseases"/>
            <person name="Earl A."/>
            <person name="Manson A."/>
            <person name="Schwartman J."/>
            <person name="Gilmore M."/>
            <person name="Abouelleil A."/>
            <person name="Cao P."/>
            <person name="Chapman S."/>
            <person name="Cusick C."/>
            <person name="Shea T."/>
            <person name="Young S."/>
            <person name="Neafsey D."/>
            <person name="Nusbaum C."/>
            <person name="Birren B."/>
        </authorList>
    </citation>
    <scope>NUCLEOTIDE SEQUENCE [LARGE SCALE GENOMIC DNA]</scope>
    <source>
        <strain evidence="2">4G2_DIV0659</strain>
    </source>
</reference>
<name>A0A242CGQ6_9ENTE</name>
<dbReference type="AlphaFoldDB" id="A0A242CGQ6"/>
<evidence type="ECO:0000313" key="2">
    <source>
        <dbReference type="EMBL" id="OTO09417.1"/>
    </source>
</evidence>
<comment type="caution">
    <text evidence="2">The sequence shown here is derived from an EMBL/GenBank/DDBJ whole genome shotgun (WGS) entry which is preliminary data.</text>
</comment>
<protein>
    <submittedName>
        <fullName evidence="2">Uncharacterized protein</fullName>
    </submittedName>
</protein>
<dbReference type="EMBL" id="NGLE02000001">
    <property type="protein sequence ID" value="MEI5994605.1"/>
    <property type="molecule type" value="Genomic_DNA"/>
</dbReference>
<dbReference type="EMBL" id="NGLE01000001">
    <property type="protein sequence ID" value="OTO09417.1"/>
    <property type="molecule type" value="Genomic_DNA"/>
</dbReference>
<sequence length="70" mass="8005">MKKTISIMTEEFENEQTGEKVEGVTIMIDGMLKEFVNIVKSKDSKYQTTVDVIQDALMKGLEDIKKDFSK</sequence>
<reference evidence="1 3" key="2">
    <citation type="submission" date="2018-07" db="EMBL/GenBank/DDBJ databases">
        <title>The Genome Sequence of Enterococcus sp. DIV0659b.</title>
        <authorList>
            <consortium name="The Broad Institute Genomics Platform"/>
            <consortium name="The Broad Institute Genomic Center for Infectious Diseases"/>
            <person name="Earl A."/>
            <person name="Manson A."/>
            <person name="Schwartman J."/>
            <person name="Gilmore M."/>
            <person name="Abouelleil A."/>
            <person name="Cao P."/>
            <person name="Chapman S."/>
            <person name="Cusick C."/>
            <person name="Shea T."/>
            <person name="Young S."/>
            <person name="Neafsey D."/>
            <person name="Nusbaum C."/>
            <person name="Birren B."/>
        </authorList>
    </citation>
    <scope>NUCLEOTIDE SEQUENCE [LARGE SCALE GENOMIC DNA]</scope>
    <source>
        <strain evidence="1 3">4G2_DIV0659</strain>
    </source>
</reference>
<organism evidence="2">
    <name type="scientific">Candidatus Enterococcus mansonii</name>
    <dbReference type="NCBI Taxonomy" id="1834181"/>
    <lineage>
        <taxon>Bacteria</taxon>
        <taxon>Bacillati</taxon>
        <taxon>Bacillota</taxon>
        <taxon>Bacilli</taxon>
        <taxon>Lactobacillales</taxon>
        <taxon>Enterococcaceae</taxon>
        <taxon>Enterococcus</taxon>
    </lineage>
</organism>
<evidence type="ECO:0000313" key="3">
    <source>
        <dbReference type="Proteomes" id="UP000195139"/>
    </source>
</evidence>
<dbReference type="Proteomes" id="UP000195139">
    <property type="component" value="Unassembled WGS sequence"/>
</dbReference>
<dbReference type="OrthoDB" id="2901859at2"/>
<accession>A0A242CGQ6</accession>
<gene>
    <name evidence="2" type="ORF">A5880_000096</name>
    <name evidence="1" type="ORF">A5880_002191</name>
</gene>
<proteinExistence type="predicted"/>